<dbReference type="EMBL" id="BAABHA010000015">
    <property type="protein sequence ID" value="GAA4391427.1"/>
    <property type="molecule type" value="Genomic_DNA"/>
</dbReference>
<reference evidence="3" key="1">
    <citation type="journal article" date="2019" name="Int. J. Syst. Evol. Microbiol.">
        <title>The Global Catalogue of Microorganisms (GCM) 10K type strain sequencing project: providing services to taxonomists for standard genome sequencing and annotation.</title>
        <authorList>
            <consortium name="The Broad Institute Genomics Platform"/>
            <consortium name="The Broad Institute Genome Sequencing Center for Infectious Disease"/>
            <person name="Wu L."/>
            <person name="Ma J."/>
        </authorList>
    </citation>
    <scope>NUCLEOTIDE SEQUENCE [LARGE SCALE GENOMIC DNA]</scope>
    <source>
        <strain evidence="3">JCM 17924</strain>
    </source>
</reference>
<accession>A0ABP8JJ45</accession>
<evidence type="ECO:0000256" key="1">
    <source>
        <dbReference type="SAM" id="MobiDB-lite"/>
    </source>
</evidence>
<comment type="caution">
    <text evidence="2">The sequence shown here is derived from an EMBL/GenBank/DDBJ whole genome shotgun (WGS) entry which is preliminary data.</text>
</comment>
<protein>
    <submittedName>
        <fullName evidence="2">Uncharacterized protein</fullName>
    </submittedName>
</protein>
<name>A0ABP8JJ45_9BACT</name>
<sequence length="72" mass="7931">MVTTATGQLIQDLNRYLRDDFRPATELLADSHPLLYARLREAMRVDDASYGRSAEAKARRTAKAAGTVPPVA</sequence>
<dbReference type="RefSeq" id="WP_345227215.1">
    <property type="nucleotide sequence ID" value="NZ_BAABHA010000015.1"/>
</dbReference>
<dbReference type="Proteomes" id="UP001500454">
    <property type="component" value="Unassembled WGS sequence"/>
</dbReference>
<gene>
    <name evidence="2" type="ORF">GCM10023186_40740</name>
</gene>
<evidence type="ECO:0000313" key="2">
    <source>
        <dbReference type="EMBL" id="GAA4391427.1"/>
    </source>
</evidence>
<organism evidence="2 3">
    <name type="scientific">Hymenobacter koreensis</name>
    <dbReference type="NCBI Taxonomy" id="1084523"/>
    <lineage>
        <taxon>Bacteria</taxon>
        <taxon>Pseudomonadati</taxon>
        <taxon>Bacteroidota</taxon>
        <taxon>Cytophagia</taxon>
        <taxon>Cytophagales</taxon>
        <taxon>Hymenobacteraceae</taxon>
        <taxon>Hymenobacter</taxon>
    </lineage>
</organism>
<evidence type="ECO:0000313" key="3">
    <source>
        <dbReference type="Proteomes" id="UP001500454"/>
    </source>
</evidence>
<proteinExistence type="predicted"/>
<feature type="region of interest" description="Disordered" evidence="1">
    <location>
        <begin position="50"/>
        <end position="72"/>
    </location>
</feature>
<keyword evidence="3" id="KW-1185">Reference proteome</keyword>